<dbReference type="Proteomes" id="UP000215335">
    <property type="component" value="Unassembled WGS sequence"/>
</dbReference>
<reference evidence="2 3" key="1">
    <citation type="journal article" date="2017" name="Curr. Biol.">
        <title>The Evolution of Venom by Co-option of Single-Copy Genes.</title>
        <authorList>
            <person name="Martinson E.O."/>
            <person name="Mrinalini"/>
            <person name="Kelkar Y.D."/>
            <person name="Chang C.H."/>
            <person name="Werren J.H."/>
        </authorList>
    </citation>
    <scope>NUCLEOTIDE SEQUENCE [LARGE SCALE GENOMIC DNA]</scope>
    <source>
        <strain evidence="2 3">Alberta</strain>
        <tissue evidence="2">Whole body</tissue>
    </source>
</reference>
<evidence type="ECO:0000313" key="2">
    <source>
        <dbReference type="EMBL" id="OXU31130.1"/>
    </source>
</evidence>
<dbReference type="EMBL" id="NNAY01000086">
    <property type="protein sequence ID" value="OXU31130.1"/>
    <property type="molecule type" value="Genomic_DNA"/>
</dbReference>
<protein>
    <submittedName>
        <fullName evidence="2">Uncharacterized protein</fullName>
    </submittedName>
</protein>
<keyword evidence="1" id="KW-0472">Membrane</keyword>
<sequence>MYRLESCTELLEMGRIRNTGCVDAVKKEIYHLGKMYKIITGGASGTLVLLSIMSVALFSRLISYYYIL</sequence>
<proteinExistence type="predicted"/>
<evidence type="ECO:0000313" key="3">
    <source>
        <dbReference type="Proteomes" id="UP000215335"/>
    </source>
</evidence>
<dbReference type="AlphaFoldDB" id="A0A232FKU5"/>
<keyword evidence="1" id="KW-0812">Transmembrane</keyword>
<organism evidence="2 3">
    <name type="scientific">Trichomalopsis sarcophagae</name>
    <dbReference type="NCBI Taxonomy" id="543379"/>
    <lineage>
        <taxon>Eukaryota</taxon>
        <taxon>Metazoa</taxon>
        <taxon>Ecdysozoa</taxon>
        <taxon>Arthropoda</taxon>
        <taxon>Hexapoda</taxon>
        <taxon>Insecta</taxon>
        <taxon>Pterygota</taxon>
        <taxon>Neoptera</taxon>
        <taxon>Endopterygota</taxon>
        <taxon>Hymenoptera</taxon>
        <taxon>Apocrita</taxon>
        <taxon>Proctotrupomorpha</taxon>
        <taxon>Chalcidoidea</taxon>
        <taxon>Pteromalidae</taxon>
        <taxon>Pteromalinae</taxon>
        <taxon>Trichomalopsis</taxon>
    </lineage>
</organism>
<name>A0A232FKU5_9HYME</name>
<feature type="transmembrane region" description="Helical" evidence="1">
    <location>
        <begin position="47"/>
        <end position="67"/>
    </location>
</feature>
<keyword evidence="1" id="KW-1133">Transmembrane helix</keyword>
<accession>A0A232FKU5</accession>
<keyword evidence="3" id="KW-1185">Reference proteome</keyword>
<gene>
    <name evidence="2" type="ORF">TSAR_010113</name>
</gene>
<evidence type="ECO:0000256" key="1">
    <source>
        <dbReference type="SAM" id="Phobius"/>
    </source>
</evidence>
<comment type="caution">
    <text evidence="2">The sequence shown here is derived from an EMBL/GenBank/DDBJ whole genome shotgun (WGS) entry which is preliminary data.</text>
</comment>